<dbReference type="PRINTS" id="PR00069">
    <property type="entry name" value="ALDKETRDTASE"/>
</dbReference>
<reference evidence="4" key="1">
    <citation type="journal article" date="2019" name="Int. J. Syst. Evol. Microbiol.">
        <title>The Global Catalogue of Microorganisms (GCM) 10K type strain sequencing project: providing services to taxonomists for standard genome sequencing and annotation.</title>
        <authorList>
            <consortium name="The Broad Institute Genomics Platform"/>
            <consortium name="The Broad Institute Genome Sequencing Center for Infectious Disease"/>
            <person name="Wu L."/>
            <person name="Ma J."/>
        </authorList>
    </citation>
    <scope>NUCLEOTIDE SEQUENCE [LARGE SCALE GENOMIC DNA]</scope>
    <source>
        <strain evidence="4">CGMCC 1.10992</strain>
    </source>
</reference>
<dbReference type="InterPro" id="IPR018170">
    <property type="entry name" value="Aldo/ket_reductase_CS"/>
</dbReference>
<dbReference type="Pfam" id="PF00248">
    <property type="entry name" value="Aldo_ket_red"/>
    <property type="match status" value="1"/>
</dbReference>
<keyword evidence="4" id="KW-1185">Reference proteome</keyword>
<gene>
    <name evidence="3" type="ORF">ACFSJ3_10285</name>
</gene>
<dbReference type="Gene3D" id="3.20.20.100">
    <property type="entry name" value="NADP-dependent oxidoreductase domain"/>
    <property type="match status" value="1"/>
</dbReference>
<comment type="caution">
    <text evidence="3">The sequence shown here is derived from an EMBL/GenBank/DDBJ whole genome shotgun (WGS) entry which is preliminary data.</text>
</comment>
<dbReference type="CDD" id="cd19084">
    <property type="entry name" value="AKR_AKR11B1-like"/>
    <property type="match status" value="1"/>
</dbReference>
<evidence type="ECO:0000313" key="3">
    <source>
        <dbReference type="EMBL" id="MFD2096371.1"/>
    </source>
</evidence>
<dbReference type="InterPro" id="IPR020471">
    <property type="entry name" value="AKR"/>
</dbReference>
<dbReference type="InterPro" id="IPR050523">
    <property type="entry name" value="AKR_Detox_Biosynth"/>
</dbReference>
<dbReference type="Proteomes" id="UP001597380">
    <property type="component" value="Unassembled WGS sequence"/>
</dbReference>
<dbReference type="PROSITE" id="PS00062">
    <property type="entry name" value="ALDOKETO_REDUCTASE_2"/>
    <property type="match status" value="1"/>
</dbReference>
<proteinExistence type="predicted"/>
<evidence type="ECO:0000259" key="2">
    <source>
        <dbReference type="Pfam" id="PF00248"/>
    </source>
</evidence>
<evidence type="ECO:0000313" key="4">
    <source>
        <dbReference type="Proteomes" id="UP001597380"/>
    </source>
</evidence>
<dbReference type="EMBL" id="JBHUHT010000012">
    <property type="protein sequence ID" value="MFD2096371.1"/>
    <property type="molecule type" value="Genomic_DNA"/>
</dbReference>
<accession>A0ABW4XPJ1</accession>
<dbReference type="InterPro" id="IPR036812">
    <property type="entry name" value="NAD(P)_OxRdtase_dom_sf"/>
</dbReference>
<evidence type="ECO:0000256" key="1">
    <source>
        <dbReference type="ARBA" id="ARBA00023002"/>
    </source>
</evidence>
<dbReference type="RefSeq" id="WP_345339246.1">
    <property type="nucleotide sequence ID" value="NZ_BAABLI010000008.1"/>
</dbReference>
<dbReference type="PANTHER" id="PTHR43364:SF4">
    <property type="entry name" value="NAD(P)-LINKED OXIDOREDUCTASE SUPERFAMILY PROTEIN"/>
    <property type="match status" value="1"/>
</dbReference>
<dbReference type="SUPFAM" id="SSF51430">
    <property type="entry name" value="NAD(P)-linked oxidoreductase"/>
    <property type="match status" value="1"/>
</dbReference>
<organism evidence="3 4">
    <name type="scientific">Corallincola platygyrae</name>
    <dbReference type="NCBI Taxonomy" id="1193278"/>
    <lineage>
        <taxon>Bacteria</taxon>
        <taxon>Pseudomonadati</taxon>
        <taxon>Pseudomonadota</taxon>
        <taxon>Gammaproteobacteria</taxon>
        <taxon>Alteromonadales</taxon>
        <taxon>Psychromonadaceae</taxon>
        <taxon>Corallincola</taxon>
    </lineage>
</organism>
<dbReference type="PANTHER" id="PTHR43364">
    <property type="entry name" value="NADH-SPECIFIC METHYLGLYOXAL REDUCTASE-RELATED"/>
    <property type="match status" value="1"/>
</dbReference>
<name>A0ABW4XPJ1_9GAMM</name>
<keyword evidence="1" id="KW-0560">Oxidoreductase</keyword>
<feature type="domain" description="NADP-dependent oxidoreductase" evidence="2">
    <location>
        <begin position="16"/>
        <end position="316"/>
    </location>
</feature>
<sequence length="330" mass="36363">MKLKKLNRFELPFSALGYGCWGISGGHSWSMSDDQQSIATIHTAIEGGVNFFDVAPVYGLGHAESVLGQALKGKQRESLIIASKCGLVWNDANEVSNNLSTDSLMAEIDQSLARLGVEYLDLYQIHWPNSEYPLEEILQALEAIKASGKVRHLGVSNFSLAMLTEACELSAIDSFQGLYNMLERNPESYHGIGLDYRSEAEILPYCQQHGLAFFPYSPLMQGLLGGQFDASQLHENDVRMNNPKLRGEQLKKYLEIVATLQQFAAELGKPLSELAINWLADQDAVTSVIAGAATPEQVQANLKAMAWELSAADRQALELRLQPYKAEGLL</sequence>
<dbReference type="InterPro" id="IPR023210">
    <property type="entry name" value="NADP_OxRdtase_dom"/>
</dbReference>
<protein>
    <submittedName>
        <fullName evidence="3">Aldo/keto reductase</fullName>
    </submittedName>
</protein>